<protein>
    <recommendedName>
        <fullName evidence="1">Endonuclease/exonuclease/phosphatase domain-containing protein</fullName>
    </recommendedName>
</protein>
<dbReference type="SUPFAM" id="SSF56219">
    <property type="entry name" value="DNase I-like"/>
    <property type="match status" value="1"/>
</dbReference>
<reference evidence="2 3" key="1">
    <citation type="submission" date="2008-07" db="EMBL/GenBank/DDBJ databases">
        <authorList>
            <person name="El-Sayed N."/>
            <person name="Caler E."/>
            <person name="Inman J."/>
            <person name="Amedeo P."/>
            <person name="Hass B."/>
            <person name="Wortman J."/>
        </authorList>
    </citation>
    <scope>NUCLEOTIDE SEQUENCE [LARGE SCALE GENOMIC DNA]</scope>
    <source>
        <strain evidence="3">ATCC 50983 / TXsc</strain>
    </source>
</reference>
<evidence type="ECO:0000259" key="1">
    <source>
        <dbReference type="Pfam" id="PF14529"/>
    </source>
</evidence>
<name>C5L384_PERM5</name>
<dbReference type="GO" id="GO:0003824">
    <property type="term" value="F:catalytic activity"/>
    <property type="evidence" value="ECO:0007669"/>
    <property type="project" value="InterPro"/>
</dbReference>
<sequence>MSKTLARSFALNFHLSGSNLTAISSEKLTIISFYNPPSLPDVRHLHPILDLVDSGNDIIIGGDTNGYSHLWGIYSANILSRNSTAWRFGREMEELITGSGLICFNDTDNITPTYHHAASSADHLRSTIDATFGTIDLHVTNWR</sequence>
<accession>C5L384</accession>
<dbReference type="Gene3D" id="3.60.10.10">
    <property type="entry name" value="Endonuclease/exonuclease/phosphatase"/>
    <property type="match status" value="1"/>
</dbReference>
<evidence type="ECO:0000313" key="3">
    <source>
        <dbReference type="Proteomes" id="UP000007800"/>
    </source>
</evidence>
<evidence type="ECO:0000313" key="2">
    <source>
        <dbReference type="EMBL" id="EER08809.1"/>
    </source>
</evidence>
<dbReference type="GeneID" id="9043381"/>
<dbReference type="InterPro" id="IPR036691">
    <property type="entry name" value="Endo/exonu/phosph_ase_sf"/>
</dbReference>
<dbReference type="RefSeq" id="XP_002776993.1">
    <property type="nucleotide sequence ID" value="XM_002776947.1"/>
</dbReference>
<keyword evidence="3" id="KW-1185">Reference proteome</keyword>
<feature type="domain" description="Endonuclease/exonuclease/phosphatase" evidence="1">
    <location>
        <begin position="29"/>
        <end position="142"/>
    </location>
</feature>
<dbReference type="InterPro" id="IPR005135">
    <property type="entry name" value="Endo/exonuclease/phosphatase"/>
</dbReference>
<proteinExistence type="predicted"/>
<organism evidence="3">
    <name type="scientific">Perkinsus marinus (strain ATCC 50983 / TXsc)</name>
    <dbReference type="NCBI Taxonomy" id="423536"/>
    <lineage>
        <taxon>Eukaryota</taxon>
        <taxon>Sar</taxon>
        <taxon>Alveolata</taxon>
        <taxon>Perkinsozoa</taxon>
        <taxon>Perkinsea</taxon>
        <taxon>Perkinsida</taxon>
        <taxon>Perkinsidae</taxon>
        <taxon>Perkinsus</taxon>
    </lineage>
</organism>
<dbReference type="AlphaFoldDB" id="C5L384"/>
<dbReference type="Pfam" id="PF14529">
    <property type="entry name" value="Exo_endo_phos_2"/>
    <property type="match status" value="1"/>
</dbReference>
<gene>
    <name evidence="2" type="ORF">Pmar_PMAR022853</name>
</gene>
<dbReference type="Proteomes" id="UP000007800">
    <property type="component" value="Unassembled WGS sequence"/>
</dbReference>
<dbReference type="InParanoid" id="C5L384"/>
<dbReference type="EMBL" id="GG678738">
    <property type="protein sequence ID" value="EER08809.1"/>
    <property type="molecule type" value="Genomic_DNA"/>
</dbReference>
<feature type="non-terminal residue" evidence="2">
    <location>
        <position position="143"/>
    </location>
</feature>